<accession>A0A9X5E684</accession>
<name>A0A9X5E684_9CYAN</name>
<evidence type="ECO:0000313" key="3">
    <source>
        <dbReference type="Proteomes" id="UP000031532"/>
    </source>
</evidence>
<reference evidence="2 3" key="1">
    <citation type="journal article" date="2015" name="Genome Announc.">
        <title>Draft Genome Sequence of the Terrestrial Cyanobacterium Scytonema millei VB511283, Isolated from Eastern India.</title>
        <authorList>
            <person name="Sen D."/>
            <person name="Chandrababunaidu M.M."/>
            <person name="Singh D."/>
            <person name="Sanghi N."/>
            <person name="Ghorai A."/>
            <person name="Mishra G.P."/>
            <person name="Madduluri M."/>
            <person name="Adhikary S.P."/>
            <person name="Tripathy S."/>
        </authorList>
    </citation>
    <scope>NUCLEOTIDE SEQUENCE [LARGE SCALE GENOMIC DNA]</scope>
    <source>
        <strain evidence="2 3">VB511283</strain>
    </source>
</reference>
<sequence>MNIEEFELNYRNGIDDTLNQLQTAVLLLAQLEDRITVIGQDLQNLSQTVEEFVTQQRDE</sequence>
<evidence type="ECO:0000256" key="1">
    <source>
        <dbReference type="SAM" id="Coils"/>
    </source>
</evidence>
<dbReference type="RefSeq" id="WP_015157212.1">
    <property type="nucleotide sequence ID" value="NZ_JTJC03000003.1"/>
</dbReference>
<dbReference type="EMBL" id="JTJC03000003">
    <property type="protein sequence ID" value="NHC35568.1"/>
    <property type="molecule type" value="Genomic_DNA"/>
</dbReference>
<gene>
    <name evidence="2" type="ORF">QH73_0013000</name>
</gene>
<feature type="coiled-coil region" evidence="1">
    <location>
        <begin position="14"/>
        <end position="48"/>
    </location>
</feature>
<keyword evidence="3" id="KW-1185">Reference proteome</keyword>
<keyword evidence="1" id="KW-0175">Coiled coil</keyword>
<comment type="caution">
    <text evidence="2">The sequence shown here is derived from an EMBL/GenBank/DDBJ whole genome shotgun (WGS) entry which is preliminary data.</text>
</comment>
<protein>
    <submittedName>
        <fullName evidence="2">Uncharacterized protein</fullName>
    </submittedName>
</protein>
<organism evidence="2 3">
    <name type="scientific">Scytonema millei VB511283</name>
    <dbReference type="NCBI Taxonomy" id="1245923"/>
    <lineage>
        <taxon>Bacteria</taxon>
        <taxon>Bacillati</taxon>
        <taxon>Cyanobacteriota</taxon>
        <taxon>Cyanophyceae</taxon>
        <taxon>Nostocales</taxon>
        <taxon>Scytonemataceae</taxon>
        <taxon>Scytonema</taxon>
    </lineage>
</organism>
<dbReference type="Proteomes" id="UP000031532">
    <property type="component" value="Unassembled WGS sequence"/>
</dbReference>
<proteinExistence type="predicted"/>
<evidence type="ECO:0000313" key="2">
    <source>
        <dbReference type="EMBL" id="NHC35568.1"/>
    </source>
</evidence>
<dbReference type="AlphaFoldDB" id="A0A9X5E684"/>